<evidence type="ECO:0000256" key="1">
    <source>
        <dbReference type="SAM" id="MobiDB-lite"/>
    </source>
</evidence>
<proteinExistence type="predicted"/>
<name>A0A7S4AJV5_9STRA</name>
<feature type="compositionally biased region" description="Polar residues" evidence="1">
    <location>
        <begin position="13"/>
        <end position="28"/>
    </location>
</feature>
<dbReference type="EMBL" id="HBIX01015042">
    <property type="protein sequence ID" value="CAE0718213.1"/>
    <property type="molecule type" value="Transcribed_RNA"/>
</dbReference>
<feature type="compositionally biased region" description="Low complexity" evidence="1">
    <location>
        <begin position="1"/>
        <end position="12"/>
    </location>
</feature>
<evidence type="ECO:0000313" key="2">
    <source>
        <dbReference type="EMBL" id="CAE0718213.1"/>
    </source>
</evidence>
<organism evidence="2">
    <name type="scientific">Pseudo-nitzschia australis</name>
    <dbReference type="NCBI Taxonomy" id="44445"/>
    <lineage>
        <taxon>Eukaryota</taxon>
        <taxon>Sar</taxon>
        <taxon>Stramenopiles</taxon>
        <taxon>Ochrophyta</taxon>
        <taxon>Bacillariophyta</taxon>
        <taxon>Bacillariophyceae</taxon>
        <taxon>Bacillariophycidae</taxon>
        <taxon>Bacillariales</taxon>
        <taxon>Bacillariaceae</taxon>
        <taxon>Pseudo-nitzschia</taxon>
    </lineage>
</organism>
<sequence>MSSYSSTGSYISQPRTSDQTTLANNNNSNDKDDRTHTSTHRRRSSSINNSVVEAMITSNNLRNCREVMDMVIKCQTNNDDGKSFVCNTAQRYYIGGCMKNNHQEQR</sequence>
<dbReference type="AlphaFoldDB" id="A0A7S4AJV5"/>
<accession>A0A7S4AJV5</accession>
<protein>
    <submittedName>
        <fullName evidence="2">Uncharacterized protein</fullName>
    </submittedName>
</protein>
<gene>
    <name evidence="2" type="ORF">PAUS00366_LOCUS10967</name>
</gene>
<reference evidence="2" key="1">
    <citation type="submission" date="2021-01" db="EMBL/GenBank/DDBJ databases">
        <authorList>
            <person name="Corre E."/>
            <person name="Pelletier E."/>
            <person name="Niang G."/>
            <person name="Scheremetjew M."/>
            <person name="Finn R."/>
            <person name="Kale V."/>
            <person name="Holt S."/>
            <person name="Cochrane G."/>
            <person name="Meng A."/>
            <person name="Brown T."/>
            <person name="Cohen L."/>
        </authorList>
    </citation>
    <scope>NUCLEOTIDE SEQUENCE</scope>
    <source>
        <strain evidence="2">10249 10 AB</strain>
    </source>
</reference>
<feature type="region of interest" description="Disordered" evidence="1">
    <location>
        <begin position="1"/>
        <end position="49"/>
    </location>
</feature>